<dbReference type="EMBL" id="JAERMS010000005">
    <property type="protein sequence ID" value="MBO1362785.1"/>
    <property type="molecule type" value="Genomic_DNA"/>
</dbReference>
<protein>
    <recommendedName>
        <fullName evidence="4">DUF3828 domain-containing protein</fullName>
    </recommendedName>
</protein>
<comment type="caution">
    <text evidence="2">The sequence shown here is derived from an EMBL/GenBank/DDBJ whole genome shotgun (WGS) entry which is preliminary data.</text>
</comment>
<feature type="signal peptide" evidence="1">
    <location>
        <begin position="1"/>
        <end position="20"/>
    </location>
</feature>
<feature type="chain" id="PRO_5045917605" description="DUF3828 domain-containing protein" evidence="1">
    <location>
        <begin position="21"/>
        <end position="156"/>
    </location>
</feature>
<reference evidence="2 3" key="1">
    <citation type="submission" date="2021-01" db="EMBL/GenBank/DDBJ databases">
        <title>Prevotella A2931 sp. nov.</title>
        <authorList>
            <person name="Buhl M."/>
            <person name="Oberhettinger P."/>
        </authorList>
    </citation>
    <scope>NUCLEOTIDE SEQUENCE [LARGE SCALE GENOMIC DNA]</scope>
    <source>
        <strain evidence="2 3">A2931</strain>
    </source>
</reference>
<dbReference type="RefSeq" id="WP_107580872.1">
    <property type="nucleotide sequence ID" value="NZ_JAERMS010000005.1"/>
</dbReference>
<dbReference type="Gene3D" id="3.10.450.50">
    <property type="match status" value="1"/>
</dbReference>
<accession>A0ABS3M3T4</accession>
<organism evidence="2 3">
    <name type="scientific">Prevotella illustrans</name>
    <dbReference type="NCBI Taxonomy" id="2800387"/>
    <lineage>
        <taxon>Bacteria</taxon>
        <taxon>Pseudomonadati</taxon>
        <taxon>Bacteroidota</taxon>
        <taxon>Bacteroidia</taxon>
        <taxon>Bacteroidales</taxon>
        <taxon>Prevotellaceae</taxon>
        <taxon>Prevotella</taxon>
    </lineage>
</organism>
<proteinExistence type="predicted"/>
<evidence type="ECO:0000313" key="2">
    <source>
        <dbReference type="EMBL" id="MBO1362785.1"/>
    </source>
</evidence>
<gene>
    <name evidence="2" type="ORF">JHU38_03155</name>
</gene>
<evidence type="ECO:0000256" key="1">
    <source>
        <dbReference type="SAM" id="SignalP"/>
    </source>
</evidence>
<evidence type="ECO:0000313" key="3">
    <source>
        <dbReference type="Proteomes" id="UP000664265"/>
    </source>
</evidence>
<keyword evidence="1" id="KW-0732">Signal</keyword>
<sequence>MNMKTFFLFCFTFFSLTVLSFSSQEEKKVLLIKAMYAKNDSIWRYEYDPHKVKTGLAALYRQYCSMKFKKELLAEQRRIGLDHDFITTDWTMDKNSLTTMRIKKISDNVYHVSYVTNMEDPRGKMKVYNIVLCVKLTKEKSGYKIDDVTDLTNPDL</sequence>
<dbReference type="Proteomes" id="UP000664265">
    <property type="component" value="Unassembled WGS sequence"/>
</dbReference>
<evidence type="ECO:0008006" key="4">
    <source>
        <dbReference type="Google" id="ProtNLM"/>
    </source>
</evidence>
<keyword evidence="3" id="KW-1185">Reference proteome</keyword>
<name>A0ABS3M3T4_9BACT</name>